<dbReference type="KEGG" id="ipa:Isop_3055"/>
<evidence type="ECO:0000313" key="5">
    <source>
        <dbReference type="Proteomes" id="UP000008631"/>
    </source>
</evidence>
<reference evidence="4 5" key="2">
    <citation type="journal article" date="2011" name="Stand. Genomic Sci.">
        <title>Complete genome sequence of Isosphaera pallida type strain (IS1B).</title>
        <authorList>
            <consortium name="US DOE Joint Genome Institute (JGI-PGF)"/>
            <person name="Goker M."/>
            <person name="Cleland D."/>
            <person name="Saunders E."/>
            <person name="Lapidus A."/>
            <person name="Nolan M."/>
            <person name="Lucas S."/>
            <person name="Hammon N."/>
            <person name="Deshpande S."/>
            <person name="Cheng J.F."/>
            <person name="Tapia R."/>
            <person name="Han C."/>
            <person name="Goodwin L."/>
            <person name="Pitluck S."/>
            <person name="Liolios K."/>
            <person name="Pagani I."/>
            <person name="Ivanova N."/>
            <person name="Mavromatis K."/>
            <person name="Pati A."/>
            <person name="Chen A."/>
            <person name="Palaniappan K."/>
            <person name="Land M."/>
            <person name="Hauser L."/>
            <person name="Chang Y.J."/>
            <person name="Jeffries C.D."/>
            <person name="Detter J.C."/>
            <person name="Beck B."/>
            <person name="Woyke T."/>
            <person name="Bristow J."/>
            <person name="Eisen J.A."/>
            <person name="Markowitz V."/>
            <person name="Hugenholtz P."/>
            <person name="Kyrpides N.C."/>
            <person name="Klenk H.P."/>
        </authorList>
    </citation>
    <scope>NUCLEOTIDE SEQUENCE [LARGE SCALE GENOMIC DNA]</scope>
    <source>
        <strain evidence="5">ATCC 43644 / DSM 9630 / IS1B</strain>
    </source>
</reference>
<dbReference type="GO" id="GO:0005524">
    <property type="term" value="F:ATP binding"/>
    <property type="evidence" value="ECO:0007669"/>
    <property type="project" value="InterPro"/>
</dbReference>
<dbReference type="PANTHER" id="PTHR20861:SF6">
    <property type="entry name" value="BETA-RIBOFURANOSYLPHENOL 5'-PHOSPHATE SYNTHASE"/>
    <property type="match status" value="1"/>
</dbReference>
<dbReference type="HOGENOM" id="CLU_061764_0_0_0"/>
<dbReference type="Proteomes" id="UP000008631">
    <property type="component" value="Chromosome"/>
</dbReference>
<dbReference type="GO" id="GO:0016301">
    <property type="term" value="F:kinase activity"/>
    <property type="evidence" value="ECO:0007669"/>
    <property type="project" value="UniProtKB-KW"/>
</dbReference>
<evidence type="ECO:0000256" key="2">
    <source>
        <dbReference type="ARBA" id="ARBA00022777"/>
    </source>
</evidence>
<name>E8R3B0_ISOPI</name>
<dbReference type="Pfam" id="PF00288">
    <property type="entry name" value="GHMP_kinases_N"/>
    <property type="match status" value="1"/>
</dbReference>
<evidence type="ECO:0000313" key="4">
    <source>
        <dbReference type="EMBL" id="ADV63620.1"/>
    </source>
</evidence>
<dbReference type="AlphaFoldDB" id="E8R3B0"/>
<dbReference type="RefSeq" id="WP_013565908.1">
    <property type="nucleotide sequence ID" value="NC_014962.1"/>
</dbReference>
<evidence type="ECO:0000259" key="3">
    <source>
        <dbReference type="Pfam" id="PF00288"/>
    </source>
</evidence>
<keyword evidence="1" id="KW-0808">Transferase</keyword>
<gene>
    <name evidence="4" type="ordered locus">Isop_3055</name>
</gene>
<evidence type="ECO:0000256" key="1">
    <source>
        <dbReference type="ARBA" id="ARBA00022679"/>
    </source>
</evidence>
<dbReference type="EMBL" id="CP002353">
    <property type="protein sequence ID" value="ADV63620.1"/>
    <property type="molecule type" value="Genomic_DNA"/>
</dbReference>
<dbReference type="STRING" id="575540.Isop_3055"/>
<dbReference type="InterPro" id="IPR006204">
    <property type="entry name" value="GHMP_kinase_N_dom"/>
</dbReference>
<organism evidence="4 5">
    <name type="scientific">Isosphaera pallida (strain ATCC 43644 / DSM 9630 / IS1B)</name>
    <dbReference type="NCBI Taxonomy" id="575540"/>
    <lineage>
        <taxon>Bacteria</taxon>
        <taxon>Pseudomonadati</taxon>
        <taxon>Planctomycetota</taxon>
        <taxon>Planctomycetia</taxon>
        <taxon>Isosphaerales</taxon>
        <taxon>Isosphaeraceae</taxon>
        <taxon>Isosphaera</taxon>
    </lineage>
</organism>
<dbReference type="OrthoDB" id="1492801at2"/>
<keyword evidence="2" id="KW-0418">Kinase</keyword>
<dbReference type="SUPFAM" id="SSF54211">
    <property type="entry name" value="Ribosomal protein S5 domain 2-like"/>
    <property type="match status" value="1"/>
</dbReference>
<dbReference type="eggNOG" id="COG1907">
    <property type="taxonomic scope" value="Bacteria"/>
</dbReference>
<protein>
    <submittedName>
        <fullName evidence="4">Beta-ribofuranosylaminobenzene 5'-phosphate synthase family</fullName>
    </submittedName>
</protein>
<keyword evidence="5" id="KW-1185">Reference proteome</keyword>
<sequence>MNPSPRRVRIETGARLHFGLLARGPTAPRHHGGLGMMIDQPGLVLTAETIASPPPTPTPPHARTHAEAAPFHVIVEALASAALPQPSGFGSCAPDDLNVWAARLDATARRVVRTAGLPLAGVRLRLERAPIPHIGLGSGTQLGLAVACALATLSGLDPSGIGVATLARWSGRGLRSGVGAHGFEHGGLIVDGGHPNLRDGDRPETDRFPTIAPLLSRLVPSNNWRVILARPERLASGRHGQDEADTFARLPPIPRSQTDAWCGLVLLELLPAIVEGDLPRFGAALSRLQREVGDSFATEQAGGAWAGVESHRLAKRLEALGLVGVGQSSWGPTLYGFTTADSSIAQLDDSALADALGLPTGWAMRTRPLNQGARVIIEA</sequence>
<dbReference type="NCBIfam" id="TIGR00144">
    <property type="entry name" value="beta_RFAP_syn"/>
    <property type="match status" value="1"/>
</dbReference>
<reference key="1">
    <citation type="submission" date="2010-11" db="EMBL/GenBank/DDBJ databases">
        <title>The complete sequence of chromosome of Isophaera pallida ATCC 43644.</title>
        <authorList>
            <consortium name="US DOE Joint Genome Institute (JGI-PGF)"/>
            <person name="Lucas S."/>
            <person name="Copeland A."/>
            <person name="Lapidus A."/>
            <person name="Bruce D."/>
            <person name="Goodwin L."/>
            <person name="Pitluck S."/>
            <person name="Kyrpides N."/>
            <person name="Mavromatis K."/>
            <person name="Pagani I."/>
            <person name="Ivanova N."/>
            <person name="Saunders E."/>
            <person name="Brettin T."/>
            <person name="Detter J.C."/>
            <person name="Han C."/>
            <person name="Tapia R."/>
            <person name="Land M."/>
            <person name="Hauser L."/>
            <person name="Markowitz V."/>
            <person name="Cheng J.-F."/>
            <person name="Hugenholtz P."/>
            <person name="Woyke T."/>
            <person name="Wu D."/>
            <person name="Eisen J.A."/>
        </authorList>
    </citation>
    <scope>NUCLEOTIDE SEQUENCE</scope>
    <source>
        <strain>ATCC 43644</strain>
    </source>
</reference>
<dbReference type="InterPro" id="IPR004422">
    <property type="entry name" value="RFAP_synthase"/>
</dbReference>
<dbReference type="PANTHER" id="PTHR20861">
    <property type="entry name" value="HOMOSERINE/4-DIPHOSPHOCYTIDYL-2-C-METHYL-D-ERYTHRITOL KINASE"/>
    <property type="match status" value="1"/>
</dbReference>
<feature type="domain" description="GHMP kinase N-terminal" evidence="3">
    <location>
        <begin position="107"/>
        <end position="177"/>
    </location>
</feature>
<accession>E8R3B0</accession>
<proteinExistence type="predicted"/>
<dbReference type="InParanoid" id="E8R3B0"/>
<dbReference type="InterPro" id="IPR020568">
    <property type="entry name" value="Ribosomal_Su5_D2-typ_SF"/>
</dbReference>